<dbReference type="GO" id="GO:0004045">
    <property type="term" value="F:peptidyl-tRNA hydrolase activity"/>
    <property type="evidence" value="ECO:0007669"/>
    <property type="project" value="TreeGrafter"/>
</dbReference>
<gene>
    <name evidence="4" type="ORF">UFOPK2996_01083</name>
</gene>
<dbReference type="PANTHER" id="PTHR47814">
    <property type="entry name" value="PEPTIDYL-TRNA HYDROLASE ARFB"/>
    <property type="match status" value="1"/>
</dbReference>
<dbReference type="NCBIfam" id="NF006718">
    <property type="entry name" value="PRK09256.1"/>
    <property type="match status" value="1"/>
</dbReference>
<comment type="similarity">
    <text evidence="1">Belongs to the prokaryotic/mitochondrial release factor family.</text>
</comment>
<reference evidence="4" key="1">
    <citation type="submission" date="2020-05" db="EMBL/GenBank/DDBJ databases">
        <authorList>
            <person name="Chiriac C."/>
            <person name="Salcher M."/>
            <person name="Ghai R."/>
            <person name="Kavagutti S V."/>
        </authorList>
    </citation>
    <scope>NUCLEOTIDE SEQUENCE</scope>
</reference>
<feature type="domain" description="Prokaryotic-type class I peptide chain release factors" evidence="3">
    <location>
        <begin position="14"/>
        <end position="132"/>
    </location>
</feature>
<proteinExistence type="inferred from homology"/>
<dbReference type="GO" id="GO:0072344">
    <property type="term" value="P:rescue of stalled ribosome"/>
    <property type="evidence" value="ECO:0007669"/>
    <property type="project" value="TreeGrafter"/>
</dbReference>
<sequence length="140" mass="15143">MSGDDGSLRVSSTLVIVAGDLIWRVTTSGGPGGQHANVTRSRVELSFDVESSISLGPRQRARLTEKLGAVVRVSAGDTRSQARNREIALTRMGERLAEALRQDAPRRATKPGVGAKRARVDDKRRRGDVKRGRGRPSEAD</sequence>
<dbReference type="Gene3D" id="3.30.160.20">
    <property type="match status" value="1"/>
</dbReference>
<evidence type="ECO:0000259" key="3">
    <source>
        <dbReference type="Pfam" id="PF00472"/>
    </source>
</evidence>
<dbReference type="InterPro" id="IPR000352">
    <property type="entry name" value="Pep_chain_release_fac_I"/>
</dbReference>
<dbReference type="InterPro" id="IPR045853">
    <property type="entry name" value="Pep_chain_release_fac_I_sf"/>
</dbReference>
<dbReference type="PANTHER" id="PTHR47814:SF1">
    <property type="entry name" value="PEPTIDYL-TRNA HYDROLASE ARFB"/>
    <property type="match status" value="1"/>
</dbReference>
<dbReference type="GO" id="GO:0003747">
    <property type="term" value="F:translation release factor activity"/>
    <property type="evidence" value="ECO:0007669"/>
    <property type="project" value="InterPro"/>
</dbReference>
<evidence type="ECO:0000313" key="4">
    <source>
        <dbReference type="EMBL" id="CAB4801121.1"/>
    </source>
</evidence>
<feature type="region of interest" description="Disordered" evidence="2">
    <location>
        <begin position="99"/>
        <end position="140"/>
    </location>
</feature>
<dbReference type="SUPFAM" id="SSF75620">
    <property type="entry name" value="Release factor"/>
    <property type="match status" value="1"/>
</dbReference>
<dbReference type="Pfam" id="PF00472">
    <property type="entry name" value="RF-1"/>
    <property type="match status" value="1"/>
</dbReference>
<protein>
    <submittedName>
        <fullName evidence="4">Unannotated protein</fullName>
    </submittedName>
</protein>
<accession>A0A6J6XUT8</accession>
<name>A0A6J6XUT8_9ZZZZ</name>
<feature type="compositionally biased region" description="Basic and acidic residues" evidence="2">
    <location>
        <begin position="118"/>
        <end position="140"/>
    </location>
</feature>
<evidence type="ECO:0000256" key="2">
    <source>
        <dbReference type="SAM" id="MobiDB-lite"/>
    </source>
</evidence>
<dbReference type="EMBL" id="CAFAAH010000150">
    <property type="protein sequence ID" value="CAB4801121.1"/>
    <property type="molecule type" value="Genomic_DNA"/>
</dbReference>
<dbReference type="GO" id="GO:0043022">
    <property type="term" value="F:ribosome binding"/>
    <property type="evidence" value="ECO:0007669"/>
    <property type="project" value="TreeGrafter"/>
</dbReference>
<dbReference type="AlphaFoldDB" id="A0A6J6XUT8"/>
<organism evidence="4">
    <name type="scientific">freshwater metagenome</name>
    <dbReference type="NCBI Taxonomy" id="449393"/>
    <lineage>
        <taxon>unclassified sequences</taxon>
        <taxon>metagenomes</taxon>
        <taxon>ecological metagenomes</taxon>
    </lineage>
</organism>
<evidence type="ECO:0000256" key="1">
    <source>
        <dbReference type="ARBA" id="ARBA00010835"/>
    </source>
</evidence>